<evidence type="ECO:0000313" key="2">
    <source>
        <dbReference type="EMBL" id="SMO87176.1"/>
    </source>
</evidence>
<dbReference type="SUPFAM" id="SSF69593">
    <property type="entry name" value="Glycerol-3-phosphate (1)-acyltransferase"/>
    <property type="match status" value="1"/>
</dbReference>
<dbReference type="SMART" id="SM00563">
    <property type="entry name" value="PlsC"/>
    <property type="match status" value="1"/>
</dbReference>
<keyword evidence="2" id="KW-0012">Acyltransferase</keyword>
<dbReference type="Pfam" id="PF01553">
    <property type="entry name" value="Acyltransferase"/>
    <property type="match status" value="1"/>
</dbReference>
<keyword evidence="3" id="KW-1185">Reference proteome</keyword>
<accession>A0A521ETA0</accession>
<gene>
    <name evidence="2" type="ORF">SAMN06265379_11122</name>
</gene>
<dbReference type="OrthoDB" id="9799237at2"/>
<dbReference type="EMBL" id="FXTB01000011">
    <property type="protein sequence ID" value="SMO87176.1"/>
    <property type="molecule type" value="Genomic_DNA"/>
</dbReference>
<keyword evidence="2" id="KW-0808">Transferase</keyword>
<name>A0A521ETA0_SACCC</name>
<protein>
    <submittedName>
        <fullName evidence="2">Acyltransferase</fullName>
    </submittedName>
</protein>
<dbReference type="InterPro" id="IPR002123">
    <property type="entry name" value="Plipid/glycerol_acylTrfase"/>
</dbReference>
<proteinExistence type="predicted"/>
<organism evidence="2 3">
    <name type="scientific">Saccharicrinis carchari</name>
    <dbReference type="NCBI Taxonomy" id="1168039"/>
    <lineage>
        <taxon>Bacteria</taxon>
        <taxon>Pseudomonadati</taxon>
        <taxon>Bacteroidota</taxon>
        <taxon>Bacteroidia</taxon>
        <taxon>Marinilabiliales</taxon>
        <taxon>Marinilabiliaceae</taxon>
        <taxon>Saccharicrinis</taxon>
    </lineage>
</organism>
<dbReference type="RefSeq" id="WP_142534470.1">
    <property type="nucleotide sequence ID" value="NZ_FXTB01000011.1"/>
</dbReference>
<dbReference type="AlphaFoldDB" id="A0A521ETA0"/>
<feature type="domain" description="Phospholipid/glycerol acyltransferase" evidence="1">
    <location>
        <begin position="43"/>
        <end position="167"/>
    </location>
</feature>
<dbReference type="CDD" id="cd07989">
    <property type="entry name" value="LPLAT_AGPAT-like"/>
    <property type="match status" value="1"/>
</dbReference>
<dbReference type="GO" id="GO:0016746">
    <property type="term" value="F:acyltransferase activity"/>
    <property type="evidence" value="ECO:0007669"/>
    <property type="project" value="UniProtKB-KW"/>
</dbReference>
<dbReference type="Proteomes" id="UP000319040">
    <property type="component" value="Unassembled WGS sequence"/>
</dbReference>
<sequence length="262" mass="30191">MKEKHFIVKGIAQLIFLLGRLMLSLRYKVELSELNCIDKHRPVLFLPNHQAVVDPMLLVSNVYLHKNVVPVITSAYYDLPVLHTFFKRWGAVRVSDLGAGSRNTNVLNDIKAASLNAFKYKRSMVIYPSGQIAEQGFERILNKKSAYEIIKDMPNNVQIIGVRIDGLWGSIWSKAYTGKSPHFVRCLLKGISYTLVNLLFFMPRRKVNLAFEDITPTAKEKAAHASRQEFNMFLEQFYNVNGEEQPTFVKHYFWMSTKKTSR</sequence>
<evidence type="ECO:0000259" key="1">
    <source>
        <dbReference type="SMART" id="SM00563"/>
    </source>
</evidence>
<reference evidence="2 3" key="1">
    <citation type="submission" date="2017-05" db="EMBL/GenBank/DDBJ databases">
        <authorList>
            <person name="Varghese N."/>
            <person name="Submissions S."/>
        </authorList>
    </citation>
    <scope>NUCLEOTIDE SEQUENCE [LARGE SCALE GENOMIC DNA]</scope>
    <source>
        <strain evidence="2 3">DSM 27040</strain>
    </source>
</reference>
<evidence type="ECO:0000313" key="3">
    <source>
        <dbReference type="Proteomes" id="UP000319040"/>
    </source>
</evidence>